<feature type="compositionally biased region" description="Low complexity" evidence="1">
    <location>
        <begin position="14"/>
        <end position="27"/>
    </location>
</feature>
<proteinExistence type="predicted"/>
<name>A0A292PPV5_9PEZI</name>
<dbReference type="Pfam" id="PF01636">
    <property type="entry name" value="APH"/>
    <property type="match status" value="1"/>
</dbReference>
<dbReference type="InterPro" id="IPR002575">
    <property type="entry name" value="Aminoglycoside_PTrfase"/>
</dbReference>
<dbReference type="PANTHER" id="PTHR21310:SF15">
    <property type="entry name" value="AMINOGLYCOSIDE PHOSPHOTRANSFERASE DOMAIN-CONTAINING PROTEIN"/>
    <property type="match status" value="1"/>
</dbReference>
<dbReference type="PANTHER" id="PTHR21310">
    <property type="entry name" value="AMINOGLYCOSIDE PHOSPHOTRANSFERASE-RELATED-RELATED"/>
    <property type="match status" value="1"/>
</dbReference>
<evidence type="ECO:0000256" key="1">
    <source>
        <dbReference type="SAM" id="MobiDB-lite"/>
    </source>
</evidence>
<evidence type="ECO:0000313" key="3">
    <source>
        <dbReference type="EMBL" id="CUS09672.1"/>
    </source>
</evidence>
<dbReference type="AlphaFoldDB" id="A0A292PPV5"/>
<feature type="domain" description="Aminoglycoside phosphotransferase" evidence="2">
    <location>
        <begin position="69"/>
        <end position="312"/>
    </location>
</feature>
<evidence type="ECO:0000313" key="4">
    <source>
        <dbReference type="Proteomes" id="UP001412239"/>
    </source>
</evidence>
<sequence length="366" mass="39942">MVQSPAANDVPVAPGSNGSSSGSGSPSELQQILSKALQPTTTAVPTITSVTDLSTTRTCNSSCKIALSTGDSYILKISPSPETRVLRYERDILESEADVLRLLLQQQQQQQQQGERNGRREEIIPTIAVPKVLCYDDARSITDSPYILLSYIPGVRFSAARADMSSGQVERVERGMGRYLRSLADIPQQQQQQEVGGFGRATRGAKRYPLWRDAFSALVEAVLSDGEEVLVLLPYQEIRRQVLFWSSALDQVLTPALAVLDFDDGAVLLGTGDLDIVGVVDFERAGWYDPLLCAACLRPSPAFVEGYGAEALDAGGAKVRRLLYSCYYACVKVVSAYYHGTGNFDEMEERKNLMSSLNELVNLAGQ</sequence>
<feature type="region of interest" description="Disordered" evidence="1">
    <location>
        <begin position="1"/>
        <end position="29"/>
    </location>
</feature>
<keyword evidence="4" id="KW-1185">Reference proteome</keyword>
<dbReference type="SUPFAM" id="SSF56112">
    <property type="entry name" value="Protein kinase-like (PK-like)"/>
    <property type="match status" value="1"/>
</dbReference>
<dbReference type="InterPro" id="IPR011009">
    <property type="entry name" value="Kinase-like_dom_sf"/>
</dbReference>
<protein>
    <recommendedName>
        <fullName evidence="2">Aminoglycoside phosphotransferase domain-containing protein</fullName>
    </recommendedName>
</protein>
<accession>A0A292PPV5</accession>
<dbReference type="EMBL" id="LN891072">
    <property type="protein sequence ID" value="CUS09672.1"/>
    <property type="molecule type" value="Genomic_DNA"/>
</dbReference>
<gene>
    <name evidence="3" type="ORF">GSTUAT00006219001</name>
</gene>
<organism evidence="3 4">
    <name type="scientific">Tuber aestivum</name>
    <name type="common">summer truffle</name>
    <dbReference type="NCBI Taxonomy" id="59557"/>
    <lineage>
        <taxon>Eukaryota</taxon>
        <taxon>Fungi</taxon>
        <taxon>Dikarya</taxon>
        <taxon>Ascomycota</taxon>
        <taxon>Pezizomycotina</taxon>
        <taxon>Pezizomycetes</taxon>
        <taxon>Pezizales</taxon>
        <taxon>Tuberaceae</taxon>
        <taxon>Tuber</taxon>
    </lineage>
</organism>
<dbReference type="Proteomes" id="UP001412239">
    <property type="component" value="Unassembled WGS sequence"/>
</dbReference>
<dbReference type="InterPro" id="IPR051678">
    <property type="entry name" value="AGP_Transferase"/>
</dbReference>
<evidence type="ECO:0000259" key="2">
    <source>
        <dbReference type="Pfam" id="PF01636"/>
    </source>
</evidence>
<reference evidence="3" key="1">
    <citation type="submission" date="2015-10" db="EMBL/GenBank/DDBJ databases">
        <authorList>
            <person name="Regsiter A."/>
            <person name="william w."/>
        </authorList>
    </citation>
    <scope>NUCLEOTIDE SEQUENCE</scope>
    <source>
        <strain evidence="3">Montdore</strain>
    </source>
</reference>